<dbReference type="GO" id="GO:0003993">
    <property type="term" value="F:acid phosphatase activity"/>
    <property type="evidence" value="ECO:0007669"/>
    <property type="project" value="TreeGrafter"/>
</dbReference>
<keyword evidence="5" id="KW-0472">Membrane</keyword>
<comment type="caution">
    <text evidence="6">The sequence shown here is derived from an EMBL/GenBank/DDBJ whole genome shotgun (WGS) entry which is preliminary data.</text>
</comment>
<dbReference type="PANTHER" id="PTHR20963">
    <property type="entry name" value="MULTIPLE INOSITOL POLYPHOSPHATE PHOSPHATASE-RELATED"/>
    <property type="match status" value="1"/>
</dbReference>
<dbReference type="PROSITE" id="PS00778">
    <property type="entry name" value="HIS_ACID_PHOSPHAT_2"/>
    <property type="match status" value="1"/>
</dbReference>
<dbReference type="Pfam" id="PF00328">
    <property type="entry name" value="His_Phos_2"/>
    <property type="match status" value="1"/>
</dbReference>
<evidence type="ECO:0000256" key="3">
    <source>
        <dbReference type="ARBA" id="ARBA00022801"/>
    </source>
</evidence>
<feature type="region of interest" description="Disordered" evidence="4">
    <location>
        <begin position="83"/>
        <end position="140"/>
    </location>
</feature>
<dbReference type="InterPro" id="IPR029033">
    <property type="entry name" value="His_PPase_superfam"/>
</dbReference>
<feature type="transmembrane region" description="Helical" evidence="5">
    <location>
        <begin position="150"/>
        <end position="170"/>
    </location>
</feature>
<protein>
    <recommendedName>
        <fullName evidence="2">3-phytase</fullName>
        <ecNumber evidence="2">3.1.3.8</ecNumber>
    </recommendedName>
</protein>
<reference evidence="6" key="1">
    <citation type="submission" date="2022-07" db="EMBL/GenBank/DDBJ databases">
        <title>Draft genome sequence of Zalerion maritima ATCC 34329, a (micro)plastics degrading marine fungus.</title>
        <authorList>
            <person name="Paco A."/>
            <person name="Goncalves M.F.M."/>
            <person name="Rocha-Santos T.A.P."/>
            <person name="Alves A."/>
        </authorList>
    </citation>
    <scope>NUCLEOTIDE SEQUENCE</scope>
    <source>
        <strain evidence="6">ATCC 34329</strain>
    </source>
</reference>
<proteinExistence type="inferred from homology"/>
<feature type="region of interest" description="Disordered" evidence="4">
    <location>
        <begin position="177"/>
        <end position="222"/>
    </location>
</feature>
<evidence type="ECO:0000256" key="1">
    <source>
        <dbReference type="ARBA" id="ARBA00005375"/>
    </source>
</evidence>
<dbReference type="EC" id="3.1.3.8" evidence="2"/>
<name>A0AAD5RFL8_9PEZI</name>
<dbReference type="EMBL" id="JAKWBI020001090">
    <property type="protein sequence ID" value="KAJ2891454.1"/>
    <property type="molecule type" value="Genomic_DNA"/>
</dbReference>
<evidence type="ECO:0000256" key="4">
    <source>
        <dbReference type="SAM" id="MobiDB-lite"/>
    </source>
</evidence>
<feature type="compositionally biased region" description="Pro residues" evidence="4">
    <location>
        <begin position="116"/>
        <end position="127"/>
    </location>
</feature>
<feature type="region of interest" description="Disordered" evidence="4">
    <location>
        <begin position="21"/>
        <end position="45"/>
    </location>
</feature>
<feature type="compositionally biased region" description="Basic residues" evidence="4">
    <location>
        <begin position="32"/>
        <end position="45"/>
    </location>
</feature>
<dbReference type="Gene3D" id="3.40.50.1240">
    <property type="entry name" value="Phosphoglycerate mutase-like"/>
    <property type="match status" value="1"/>
</dbReference>
<accession>A0AAD5RFL8</accession>
<dbReference type="CDD" id="cd07061">
    <property type="entry name" value="HP_HAP_like"/>
    <property type="match status" value="1"/>
</dbReference>
<dbReference type="PANTHER" id="PTHR20963:SF43">
    <property type="entry name" value="PUTATIVE (AFU_ORTHOLOGUE AFUA_7G01240)-RELATED"/>
    <property type="match status" value="1"/>
</dbReference>
<evidence type="ECO:0000313" key="6">
    <source>
        <dbReference type="EMBL" id="KAJ2891454.1"/>
    </source>
</evidence>
<gene>
    <name evidence="6" type="ORF">MKZ38_000371</name>
</gene>
<organism evidence="6 7">
    <name type="scientific">Zalerion maritima</name>
    <dbReference type="NCBI Taxonomy" id="339359"/>
    <lineage>
        <taxon>Eukaryota</taxon>
        <taxon>Fungi</taxon>
        <taxon>Dikarya</taxon>
        <taxon>Ascomycota</taxon>
        <taxon>Pezizomycotina</taxon>
        <taxon>Sordariomycetes</taxon>
        <taxon>Lulworthiomycetidae</taxon>
        <taxon>Lulworthiales</taxon>
        <taxon>Lulworthiaceae</taxon>
        <taxon>Zalerion</taxon>
    </lineage>
</organism>
<keyword evidence="3" id="KW-0378">Hydrolase</keyword>
<keyword evidence="5" id="KW-1133">Transmembrane helix</keyword>
<feature type="compositionally biased region" description="Polar residues" evidence="4">
    <location>
        <begin position="21"/>
        <end position="30"/>
    </location>
</feature>
<dbReference type="GO" id="GO:0016158">
    <property type="term" value="F:inositol hexakisphosphate 3-phosphatase activity"/>
    <property type="evidence" value="ECO:0007669"/>
    <property type="project" value="UniProtKB-EC"/>
</dbReference>
<dbReference type="Proteomes" id="UP001201980">
    <property type="component" value="Unassembled WGS sequence"/>
</dbReference>
<dbReference type="InterPro" id="IPR000560">
    <property type="entry name" value="His_Pase_clade-2"/>
</dbReference>
<sequence>MPTARLRIVAVDRAIVPTGGVTSHHVTSLQGRRGRKGKHASRRHRRHRYRWGVVGALIQLFRHGLQTAVGGSTATIMPPSKLTLGGLKSSRPRETGYQLVGGNDQDDGGAEASPHPRLPAPFPPPTPGRVQFAPGSPKQLMSRKRNNRTFLAVFIACCIVCGILAMAGMLPGGAGIGSSPPPPPGSPLGEGDSCPCRGDGTKGNVPDYFQTKPEFWPGPTQTGSPAFLAQTAAFSPTGTASFVPNQPLQTAIPIEGMKAGNKSVFDMMGFLSPYQPSPGFGVDEHPLPPGADIIQVQMLSRHGSRYPTSGANVVSFGQKMAGASDIKAKGDLSFLNEWSYGLGLEILVPKGRQELFDSGILHSYMYSALYNPNSKIIVRTTTQDRMLKSAEYWLTGFFGIEWPKNATLEVIIDAPGFNNSLAGYMACSNGETGVAKGGKNASEIWIQKYLKDATTRINDLIEGIDLTADDVYAMQTMCPYETVAYGFSLFCNLFTYDEWVGFGYSTDLYFAGNHGFQSPVGRATGLGYQQEVIARLKNHTLGYSGSNINVTLDNNEATFPLNQSLYFDFSHDTNIFSILTAFGLRQFAPLLPAGEYPGHHDLTVSHITPFGARLDIEIIKAPHPVKKDRTGYVRDGGETKYVHFVLNQRTLPLGRSLPECDSERLDGWCELDKFLEAQEKMEALAKFDQACFGDYAAVEYGKVTDGAPL</sequence>
<dbReference type="AlphaFoldDB" id="A0AAD5RFL8"/>
<evidence type="ECO:0000313" key="7">
    <source>
        <dbReference type="Proteomes" id="UP001201980"/>
    </source>
</evidence>
<evidence type="ECO:0000256" key="2">
    <source>
        <dbReference type="ARBA" id="ARBA00012632"/>
    </source>
</evidence>
<dbReference type="PROSITE" id="PS00616">
    <property type="entry name" value="HIS_ACID_PHOSPHAT_1"/>
    <property type="match status" value="1"/>
</dbReference>
<keyword evidence="5" id="KW-0812">Transmembrane</keyword>
<evidence type="ECO:0000256" key="5">
    <source>
        <dbReference type="SAM" id="Phobius"/>
    </source>
</evidence>
<keyword evidence="7" id="KW-1185">Reference proteome</keyword>
<dbReference type="SUPFAM" id="SSF53254">
    <property type="entry name" value="Phosphoglycerate mutase-like"/>
    <property type="match status" value="1"/>
</dbReference>
<dbReference type="InterPro" id="IPR033379">
    <property type="entry name" value="Acid_Pase_AS"/>
</dbReference>
<comment type="similarity">
    <text evidence="1">Belongs to the histidine acid phosphatase family.</text>
</comment>